<feature type="compositionally biased region" description="Basic and acidic residues" evidence="1">
    <location>
        <begin position="75"/>
        <end position="89"/>
    </location>
</feature>
<proteinExistence type="predicted"/>
<dbReference type="EMBL" id="KP795655">
    <property type="protein sequence ID" value="AKN39661.1"/>
    <property type="molecule type" value="Genomic_DNA"/>
</dbReference>
<organism evidence="2">
    <name type="scientific">Vibrio sp. 1F_97</name>
    <dbReference type="NCBI Taxonomy" id="1652827"/>
    <lineage>
        <taxon>Bacteria</taxon>
        <taxon>Pseudomonadati</taxon>
        <taxon>Pseudomonadota</taxon>
        <taxon>Gammaproteobacteria</taxon>
        <taxon>Vibrionales</taxon>
        <taxon>Vibrionaceae</taxon>
        <taxon>Vibrio</taxon>
    </lineage>
</organism>
<accession>A0A0H4A1N2</accession>
<reference evidence="2" key="1">
    <citation type="journal article" date="2015" name="MBio">
        <title>Eco-Evolutionary Dynamics of Episomes among Ecologically Cohesive Bacterial Populations.</title>
        <authorList>
            <person name="Xue H."/>
            <person name="Cordero O.X."/>
            <person name="Camas F.M."/>
            <person name="Trimble W."/>
            <person name="Meyer F."/>
            <person name="Guglielmini J."/>
            <person name="Rocha E.P."/>
            <person name="Polz M.F."/>
        </authorList>
    </citation>
    <scope>NUCLEOTIDE SEQUENCE</scope>
    <source>
        <strain evidence="2">1F_97</strain>
    </source>
</reference>
<dbReference type="AlphaFoldDB" id="A0A0H4A1N2"/>
<name>A0A0H4A1N2_9VIBR</name>
<protein>
    <submittedName>
        <fullName evidence="2">Phage protein</fullName>
    </submittedName>
</protein>
<evidence type="ECO:0000256" key="1">
    <source>
        <dbReference type="SAM" id="MobiDB-lite"/>
    </source>
</evidence>
<evidence type="ECO:0000313" key="2">
    <source>
        <dbReference type="EMBL" id="AKN39661.1"/>
    </source>
</evidence>
<sequence length="195" mass="22283">MKELLFNPNIKFGQKQIGDLLGISDRQVRNLQNQGVLPKAKGRDGIDPMECIHSYISYKAVDKPTEEEPETPTEESEKQREQQLKNDEREERILLNRTKRLVLEKQYAPISIITDTISMVAIALRTRVDSWLPKLKMAWPDMPPEQIEVLKRELAMALNELADVKPDLSAYEDSDIESGFASLESIEGDDTDNRS</sequence>
<feature type="region of interest" description="Disordered" evidence="1">
    <location>
        <begin position="61"/>
        <end position="89"/>
    </location>
</feature>